<accession>A0A4Z2FXR6</accession>
<reference evidence="2 3" key="1">
    <citation type="submission" date="2019-03" db="EMBL/GenBank/DDBJ databases">
        <title>First draft genome of Liparis tanakae, snailfish: a comprehensive survey of snailfish specific genes.</title>
        <authorList>
            <person name="Kim W."/>
            <person name="Song I."/>
            <person name="Jeong J.-H."/>
            <person name="Kim D."/>
            <person name="Kim S."/>
            <person name="Ryu S."/>
            <person name="Song J.Y."/>
            <person name="Lee S.K."/>
        </authorList>
    </citation>
    <scope>NUCLEOTIDE SEQUENCE [LARGE SCALE GENOMIC DNA]</scope>
    <source>
        <tissue evidence="2">Muscle</tissue>
    </source>
</reference>
<comment type="caution">
    <text evidence="2">The sequence shown here is derived from an EMBL/GenBank/DDBJ whole genome shotgun (WGS) entry which is preliminary data.</text>
</comment>
<proteinExistence type="predicted"/>
<gene>
    <name evidence="2" type="ORF">EYF80_043746</name>
</gene>
<feature type="compositionally biased region" description="Basic and acidic residues" evidence="1">
    <location>
        <begin position="1"/>
        <end position="18"/>
    </location>
</feature>
<dbReference type="Proteomes" id="UP000314294">
    <property type="component" value="Unassembled WGS sequence"/>
</dbReference>
<feature type="region of interest" description="Disordered" evidence="1">
    <location>
        <begin position="1"/>
        <end position="45"/>
    </location>
</feature>
<dbReference type="EMBL" id="SRLO01000811">
    <property type="protein sequence ID" value="TNN46047.1"/>
    <property type="molecule type" value="Genomic_DNA"/>
</dbReference>
<dbReference type="AlphaFoldDB" id="A0A4Z2FXR6"/>
<protein>
    <submittedName>
        <fullName evidence="2">Uncharacterized protein</fullName>
    </submittedName>
</protein>
<evidence type="ECO:0000256" key="1">
    <source>
        <dbReference type="SAM" id="MobiDB-lite"/>
    </source>
</evidence>
<organism evidence="2 3">
    <name type="scientific">Liparis tanakae</name>
    <name type="common">Tanaka's snailfish</name>
    <dbReference type="NCBI Taxonomy" id="230148"/>
    <lineage>
        <taxon>Eukaryota</taxon>
        <taxon>Metazoa</taxon>
        <taxon>Chordata</taxon>
        <taxon>Craniata</taxon>
        <taxon>Vertebrata</taxon>
        <taxon>Euteleostomi</taxon>
        <taxon>Actinopterygii</taxon>
        <taxon>Neopterygii</taxon>
        <taxon>Teleostei</taxon>
        <taxon>Neoteleostei</taxon>
        <taxon>Acanthomorphata</taxon>
        <taxon>Eupercaria</taxon>
        <taxon>Perciformes</taxon>
        <taxon>Cottioidei</taxon>
        <taxon>Cottales</taxon>
        <taxon>Liparidae</taxon>
        <taxon>Liparis</taxon>
    </lineage>
</organism>
<evidence type="ECO:0000313" key="2">
    <source>
        <dbReference type="EMBL" id="TNN46047.1"/>
    </source>
</evidence>
<keyword evidence="3" id="KW-1185">Reference proteome</keyword>
<sequence>MDRNAPSDGKRSELERRKTATPTDAPRESSADHRASTPLEAAEPRVLRGGSYEVLEGHAVPFTAHLAPSKSLNLRGGPRIEELLS</sequence>
<name>A0A4Z2FXR6_9TELE</name>
<evidence type="ECO:0000313" key="3">
    <source>
        <dbReference type="Proteomes" id="UP000314294"/>
    </source>
</evidence>
<feature type="compositionally biased region" description="Basic and acidic residues" evidence="1">
    <location>
        <begin position="25"/>
        <end position="35"/>
    </location>
</feature>